<dbReference type="EMBL" id="JBHLSV010000032">
    <property type="protein sequence ID" value="MFC0675884.1"/>
    <property type="molecule type" value="Genomic_DNA"/>
</dbReference>
<accession>A0ABV6RFY6</accession>
<sequence>MTALLTAYILVWPVLVLGVLIVIVRGFAGEVKEARKEGRPII</sequence>
<keyword evidence="1" id="KW-0472">Membrane</keyword>
<comment type="caution">
    <text evidence="2">The sequence shown here is derived from an EMBL/GenBank/DDBJ whole genome shotgun (WGS) entry which is preliminary data.</text>
</comment>
<feature type="transmembrane region" description="Helical" evidence="1">
    <location>
        <begin position="6"/>
        <end position="28"/>
    </location>
</feature>
<reference evidence="2 3" key="1">
    <citation type="submission" date="2024-09" db="EMBL/GenBank/DDBJ databases">
        <authorList>
            <person name="Sun Q."/>
            <person name="Mori K."/>
        </authorList>
    </citation>
    <scope>NUCLEOTIDE SEQUENCE [LARGE SCALE GENOMIC DNA]</scope>
    <source>
        <strain evidence="2 3">CICC 10874</strain>
    </source>
</reference>
<evidence type="ECO:0000313" key="3">
    <source>
        <dbReference type="Proteomes" id="UP001589793"/>
    </source>
</evidence>
<dbReference type="NCBIfam" id="NF038354">
    <property type="entry name" value="trnsprt_adja_43"/>
    <property type="match status" value="1"/>
</dbReference>
<keyword evidence="1" id="KW-0812">Transmembrane</keyword>
<evidence type="ECO:0000256" key="1">
    <source>
        <dbReference type="SAM" id="Phobius"/>
    </source>
</evidence>
<gene>
    <name evidence="2" type="ORF">ACFFF6_18190</name>
</gene>
<dbReference type="Proteomes" id="UP001589793">
    <property type="component" value="Unassembled WGS sequence"/>
</dbReference>
<proteinExistence type="predicted"/>
<dbReference type="InterPro" id="IPR049820">
    <property type="entry name" value="Trnsprt_adja_ssu-like"/>
</dbReference>
<name>A0ABV6RFY6_9MICO</name>
<dbReference type="RefSeq" id="WP_376982921.1">
    <property type="nucleotide sequence ID" value="NZ_JBHLSV010000032.1"/>
</dbReference>
<organism evidence="2 3">
    <name type="scientific">Brachybacterium hainanense</name>
    <dbReference type="NCBI Taxonomy" id="1541174"/>
    <lineage>
        <taxon>Bacteria</taxon>
        <taxon>Bacillati</taxon>
        <taxon>Actinomycetota</taxon>
        <taxon>Actinomycetes</taxon>
        <taxon>Micrococcales</taxon>
        <taxon>Dermabacteraceae</taxon>
        <taxon>Brachybacterium</taxon>
    </lineage>
</organism>
<keyword evidence="1" id="KW-1133">Transmembrane helix</keyword>
<evidence type="ECO:0000313" key="2">
    <source>
        <dbReference type="EMBL" id="MFC0675884.1"/>
    </source>
</evidence>
<protein>
    <submittedName>
        <fullName evidence="2">Transporter small subunit</fullName>
    </submittedName>
</protein>
<keyword evidence="3" id="KW-1185">Reference proteome</keyword>